<dbReference type="InParanoid" id="A0A1M6HP97"/>
<reference evidence="2 3" key="1">
    <citation type="submission" date="2016-11" db="EMBL/GenBank/DDBJ databases">
        <authorList>
            <person name="Jaros S."/>
            <person name="Januszkiewicz K."/>
            <person name="Wedrychowicz H."/>
        </authorList>
    </citation>
    <scope>NUCLEOTIDE SEQUENCE [LARGE SCALE GENOMIC DNA]</scope>
    <source>
        <strain evidence="2 3">DSM 18772</strain>
    </source>
</reference>
<dbReference type="EMBL" id="FQYR01000003">
    <property type="protein sequence ID" value="SHJ23954.1"/>
    <property type="molecule type" value="Genomic_DNA"/>
</dbReference>
<gene>
    <name evidence="2" type="ORF">SAMN02745181_1527</name>
</gene>
<sequence>MRRNFLTSFLGGILLSLSTISFAADKLVESDYYTRETIPMPDGEVLEVGSIALLPDKKVAVATRHGEIWVCEGAYGDDLSKVSWKLFFQGVHEPFGMYWKDGWLYVADRGEFARIKDSDGDGEGDTYELISRLWGINGDYHEYTFGSTPDKDGNTWLVLCLTGSVNAKSPWRGWAIRVSPDGKALPVCSGIRSPGGIGVDVNGQAFYSDNQGFWNGTSCIKPLIEGKFTGNPAGNVFYKDAPHMGKRPLDPRSGSRIMVERERIPEYVPPAVQIPHGKMGQSTSGIIYDRSKGKFGPFAGQMLVGDQTHSQVQRVYLEKVNGVYQGAVWKLVGGFDCGIVPMRMSDEGVLFTGGTNRGWASRGGKSYSFERVKWSGKTPFEMKTMEVSEKGFKLSFTKPLDPKLAADVKNYPIKAWTYIYQHSYGSPEVDQFQPSVIKATVSADGLSVDLEVNGRVQGHVHHLDASALRSEDGLPLLHADVYYTLNEVPGNPEKQQLKDYKELLPQPLRDKLYP</sequence>
<dbReference type="PANTHER" id="PTHR33546:SF1">
    <property type="entry name" value="LARGE, MULTIFUNCTIONAL SECRETED PROTEIN"/>
    <property type="match status" value="1"/>
</dbReference>
<feature type="signal peptide" evidence="1">
    <location>
        <begin position="1"/>
        <end position="23"/>
    </location>
</feature>
<keyword evidence="3" id="KW-1185">Reference proteome</keyword>
<dbReference type="AlphaFoldDB" id="A0A1M6HP97"/>
<dbReference type="Proteomes" id="UP000184510">
    <property type="component" value="Unassembled WGS sequence"/>
</dbReference>
<dbReference type="InterPro" id="IPR011042">
    <property type="entry name" value="6-blade_b-propeller_TolB-like"/>
</dbReference>
<dbReference type="SUPFAM" id="SSF63829">
    <property type="entry name" value="Calcium-dependent phosphotriesterase"/>
    <property type="match status" value="1"/>
</dbReference>
<evidence type="ECO:0000313" key="2">
    <source>
        <dbReference type="EMBL" id="SHJ23954.1"/>
    </source>
</evidence>
<protein>
    <submittedName>
        <fullName evidence="2">Glucose/arabinose dehydrogenase, beta-propeller fold</fullName>
    </submittedName>
</protein>
<name>A0A1M6HP97_9BACT</name>
<dbReference type="RefSeq" id="WP_200797083.1">
    <property type="nucleotide sequence ID" value="NZ_FQYR01000003.1"/>
</dbReference>
<organism evidence="2 3">
    <name type="scientific">Rubritalea squalenifaciens DSM 18772</name>
    <dbReference type="NCBI Taxonomy" id="1123071"/>
    <lineage>
        <taxon>Bacteria</taxon>
        <taxon>Pseudomonadati</taxon>
        <taxon>Verrucomicrobiota</taxon>
        <taxon>Verrucomicrobiia</taxon>
        <taxon>Verrucomicrobiales</taxon>
        <taxon>Rubritaleaceae</taxon>
        <taxon>Rubritalea</taxon>
    </lineage>
</organism>
<proteinExistence type="predicted"/>
<keyword evidence="1" id="KW-0732">Signal</keyword>
<evidence type="ECO:0000313" key="3">
    <source>
        <dbReference type="Proteomes" id="UP000184510"/>
    </source>
</evidence>
<feature type="chain" id="PRO_5013268796" evidence="1">
    <location>
        <begin position="24"/>
        <end position="514"/>
    </location>
</feature>
<dbReference type="STRING" id="1123071.SAMN02745181_1527"/>
<dbReference type="Gene3D" id="2.120.10.30">
    <property type="entry name" value="TolB, C-terminal domain"/>
    <property type="match status" value="1"/>
</dbReference>
<dbReference type="PANTHER" id="PTHR33546">
    <property type="entry name" value="LARGE, MULTIFUNCTIONAL SECRETED PROTEIN-RELATED"/>
    <property type="match status" value="1"/>
</dbReference>
<accession>A0A1M6HP97</accession>
<evidence type="ECO:0000256" key="1">
    <source>
        <dbReference type="SAM" id="SignalP"/>
    </source>
</evidence>